<evidence type="ECO:0000313" key="1">
    <source>
        <dbReference type="EMBL" id="KGX91583.1"/>
    </source>
</evidence>
<accession>A0A0A5GK42</accession>
<keyword evidence="2" id="KW-1185">Reference proteome</keyword>
<proteinExistence type="predicted"/>
<dbReference type="STRING" id="1385510.GCA_000425205_02355"/>
<dbReference type="EMBL" id="AVPE01000009">
    <property type="protein sequence ID" value="KGX91583.1"/>
    <property type="molecule type" value="Genomic_DNA"/>
</dbReference>
<sequence>MMRPRLRTLEELIAENKEALINDQQAIDYIDEKMDDKIIAAGESRI</sequence>
<reference evidence="1 2" key="1">
    <citation type="submission" date="2013-08" db="EMBL/GenBank/DDBJ databases">
        <authorList>
            <person name="Huang J."/>
            <person name="Wang G."/>
        </authorList>
    </citation>
    <scope>NUCLEOTIDE SEQUENCE [LARGE SCALE GENOMIC DNA]</scope>
    <source>
        <strain evidence="1 2">JSM 076056</strain>
    </source>
</reference>
<comment type="caution">
    <text evidence="1">The sequence shown here is derived from an EMBL/GenBank/DDBJ whole genome shotgun (WGS) entry which is preliminary data.</text>
</comment>
<protein>
    <recommendedName>
        <fullName evidence="3">Fur-regulated basic protein B</fullName>
    </recommendedName>
</protein>
<evidence type="ECO:0008006" key="3">
    <source>
        <dbReference type="Google" id="ProtNLM"/>
    </source>
</evidence>
<evidence type="ECO:0000313" key="2">
    <source>
        <dbReference type="Proteomes" id="UP000030528"/>
    </source>
</evidence>
<dbReference type="InterPro" id="IPR025004">
    <property type="entry name" value="SenN/SenS"/>
</dbReference>
<name>A0A0A5GK42_9BACI</name>
<organism evidence="1 2">
    <name type="scientific">Pontibacillus halophilus JSM 076056 = DSM 19796</name>
    <dbReference type="NCBI Taxonomy" id="1385510"/>
    <lineage>
        <taxon>Bacteria</taxon>
        <taxon>Bacillati</taxon>
        <taxon>Bacillota</taxon>
        <taxon>Bacilli</taxon>
        <taxon>Bacillales</taxon>
        <taxon>Bacillaceae</taxon>
        <taxon>Pontibacillus</taxon>
    </lineage>
</organism>
<gene>
    <name evidence="1" type="ORF">N781_03585</name>
</gene>
<dbReference type="Pfam" id="PF13040">
    <property type="entry name" value="Fur_reg_FbpB"/>
    <property type="match status" value="1"/>
</dbReference>
<dbReference type="Proteomes" id="UP000030528">
    <property type="component" value="Unassembled WGS sequence"/>
</dbReference>
<dbReference type="AlphaFoldDB" id="A0A0A5GK42"/>